<dbReference type="AlphaFoldDB" id="A0A158KUN8"/>
<keyword evidence="10" id="KW-0998">Cell outer membrane</keyword>
<evidence type="ECO:0000313" key="13">
    <source>
        <dbReference type="Proteomes" id="UP000054925"/>
    </source>
</evidence>
<keyword evidence="5" id="KW-0812">Transmembrane</keyword>
<evidence type="ECO:0000256" key="10">
    <source>
        <dbReference type="ARBA" id="ARBA00023237"/>
    </source>
</evidence>
<feature type="domain" description="Porin" evidence="11">
    <location>
        <begin position="2"/>
        <end position="145"/>
    </location>
</feature>
<dbReference type="PANTHER" id="PTHR34501">
    <property type="entry name" value="PROTEIN YDDL-RELATED"/>
    <property type="match status" value="1"/>
</dbReference>
<keyword evidence="9" id="KW-0472">Membrane</keyword>
<keyword evidence="6" id="KW-0732">Signal</keyword>
<dbReference type="InterPro" id="IPR033900">
    <property type="entry name" value="Gram_neg_porin_domain"/>
</dbReference>
<dbReference type="SUPFAM" id="SSF56935">
    <property type="entry name" value="Porins"/>
    <property type="match status" value="1"/>
</dbReference>
<accession>A0A158KUN8</accession>
<dbReference type="GO" id="GO:0006811">
    <property type="term" value="P:monoatomic ion transport"/>
    <property type="evidence" value="ECO:0007669"/>
    <property type="project" value="UniProtKB-KW"/>
</dbReference>
<dbReference type="GO" id="GO:0009279">
    <property type="term" value="C:cell outer membrane"/>
    <property type="evidence" value="ECO:0007669"/>
    <property type="project" value="UniProtKB-SubCell"/>
</dbReference>
<evidence type="ECO:0000256" key="4">
    <source>
        <dbReference type="ARBA" id="ARBA00022452"/>
    </source>
</evidence>
<organism evidence="12 13">
    <name type="scientific">Caballeronia terrestris</name>
    <dbReference type="NCBI Taxonomy" id="1226301"/>
    <lineage>
        <taxon>Bacteria</taxon>
        <taxon>Pseudomonadati</taxon>
        <taxon>Pseudomonadota</taxon>
        <taxon>Betaproteobacteria</taxon>
        <taxon>Burkholderiales</taxon>
        <taxon>Burkholderiaceae</taxon>
        <taxon>Caballeronia</taxon>
    </lineage>
</organism>
<keyword evidence="3" id="KW-0813">Transport</keyword>
<evidence type="ECO:0000256" key="8">
    <source>
        <dbReference type="ARBA" id="ARBA00023114"/>
    </source>
</evidence>
<dbReference type="Pfam" id="PF13609">
    <property type="entry name" value="Porin_4"/>
    <property type="match status" value="1"/>
</dbReference>
<comment type="subunit">
    <text evidence="2">Homotrimer.</text>
</comment>
<proteinExistence type="predicted"/>
<dbReference type="Proteomes" id="UP000054925">
    <property type="component" value="Unassembled WGS sequence"/>
</dbReference>
<dbReference type="GO" id="GO:0046930">
    <property type="term" value="C:pore complex"/>
    <property type="evidence" value="ECO:0007669"/>
    <property type="project" value="UniProtKB-KW"/>
</dbReference>
<name>A0A158KUN8_9BURK</name>
<evidence type="ECO:0000256" key="7">
    <source>
        <dbReference type="ARBA" id="ARBA00023065"/>
    </source>
</evidence>
<protein>
    <submittedName>
        <fullName evidence="12">Porin</fullName>
    </submittedName>
</protein>
<evidence type="ECO:0000256" key="6">
    <source>
        <dbReference type="ARBA" id="ARBA00022729"/>
    </source>
</evidence>
<keyword evidence="7" id="KW-0406">Ion transport</keyword>
<dbReference type="GO" id="GO:0015288">
    <property type="term" value="F:porin activity"/>
    <property type="evidence" value="ECO:0007669"/>
    <property type="project" value="UniProtKB-KW"/>
</dbReference>
<evidence type="ECO:0000256" key="3">
    <source>
        <dbReference type="ARBA" id="ARBA00022448"/>
    </source>
</evidence>
<keyword evidence="4" id="KW-1134">Transmembrane beta strand</keyword>
<keyword evidence="8" id="KW-0626">Porin</keyword>
<comment type="subcellular location">
    <subcellularLocation>
        <location evidence="1">Cell outer membrane</location>
        <topology evidence="1">Multi-pass membrane protein</topology>
    </subcellularLocation>
</comment>
<dbReference type="InterPro" id="IPR023614">
    <property type="entry name" value="Porin_dom_sf"/>
</dbReference>
<evidence type="ECO:0000313" key="12">
    <source>
        <dbReference type="EMBL" id="SAL84449.1"/>
    </source>
</evidence>
<dbReference type="PANTHER" id="PTHR34501:SF9">
    <property type="entry name" value="MAJOR OUTER MEMBRANE PROTEIN P.IA"/>
    <property type="match status" value="1"/>
</dbReference>
<evidence type="ECO:0000256" key="1">
    <source>
        <dbReference type="ARBA" id="ARBA00004571"/>
    </source>
</evidence>
<dbReference type="CDD" id="cd00342">
    <property type="entry name" value="gram_neg_porins"/>
    <property type="match status" value="1"/>
</dbReference>
<dbReference type="EMBL" id="FCOL02000126">
    <property type="protein sequence ID" value="SAL84449.1"/>
    <property type="molecule type" value="Genomic_DNA"/>
</dbReference>
<comment type="caution">
    <text evidence="12">The sequence shown here is derived from an EMBL/GenBank/DDBJ whole genome shotgun (WGS) entry which is preliminary data.</text>
</comment>
<evidence type="ECO:0000256" key="9">
    <source>
        <dbReference type="ARBA" id="ARBA00023136"/>
    </source>
</evidence>
<reference evidence="12" key="1">
    <citation type="submission" date="2016-01" db="EMBL/GenBank/DDBJ databases">
        <authorList>
            <person name="Peeters C."/>
        </authorList>
    </citation>
    <scope>NUCLEOTIDE SEQUENCE [LARGE SCALE GENOMIC DNA]</scope>
    <source>
        <strain evidence="12">LMG 22937</strain>
    </source>
</reference>
<dbReference type="Gene3D" id="2.40.160.10">
    <property type="entry name" value="Porin"/>
    <property type="match status" value="1"/>
</dbReference>
<dbReference type="InterPro" id="IPR050298">
    <property type="entry name" value="Gram-neg_bact_OMP"/>
</dbReference>
<evidence type="ECO:0000256" key="2">
    <source>
        <dbReference type="ARBA" id="ARBA00011233"/>
    </source>
</evidence>
<evidence type="ECO:0000259" key="11">
    <source>
        <dbReference type="Pfam" id="PF13609"/>
    </source>
</evidence>
<sequence length="178" mass="19335">MTLYGLIDAGATYANHVSTPTGHGSLFRYADGVAQGSRWGIRGTEDLGSGLKAIFDLENGFSSADGTLGQGGALFGRQAWIGLDKSGTGSLTLGRQYSFSRDYVHNYAMGHETPDGNYAYHINDLDQPTSSRINNSIKFSSAELRGPDVRCALWILESSRRVCRVKVHDNHTGFVEDL</sequence>
<gene>
    <name evidence="12" type="ORF">AWB67_06680</name>
</gene>
<keyword evidence="13" id="KW-1185">Reference proteome</keyword>
<evidence type="ECO:0000256" key="5">
    <source>
        <dbReference type="ARBA" id="ARBA00022692"/>
    </source>
</evidence>